<dbReference type="AlphaFoldDB" id="A0A1T4VW42"/>
<dbReference type="PROSITE" id="PS00198">
    <property type="entry name" value="4FE4S_FER_1"/>
    <property type="match status" value="1"/>
</dbReference>
<name>A0A1T4VW42_9BACT</name>
<reference evidence="6 7" key="1">
    <citation type="submission" date="2017-02" db="EMBL/GenBank/DDBJ databases">
        <authorList>
            <person name="Peterson S.W."/>
        </authorList>
    </citation>
    <scope>NUCLEOTIDE SEQUENCE [LARGE SCALE GENOMIC DNA]</scope>
    <source>
        <strain evidence="6 7">DSM 18034</strain>
    </source>
</reference>
<accession>A0A1T4VW42</accession>
<organism evidence="6 7">
    <name type="scientific">Desulfobaculum bizertense DSM 18034</name>
    <dbReference type="NCBI Taxonomy" id="1121442"/>
    <lineage>
        <taxon>Bacteria</taxon>
        <taxon>Pseudomonadati</taxon>
        <taxon>Thermodesulfobacteriota</taxon>
        <taxon>Desulfovibrionia</taxon>
        <taxon>Desulfovibrionales</taxon>
        <taxon>Desulfovibrionaceae</taxon>
        <taxon>Desulfobaculum</taxon>
    </lineage>
</organism>
<dbReference type="Pfam" id="PF00037">
    <property type="entry name" value="Fer4"/>
    <property type="match status" value="1"/>
</dbReference>
<dbReference type="GO" id="GO:0016002">
    <property type="term" value="F:sulfite reductase activity"/>
    <property type="evidence" value="ECO:0007669"/>
    <property type="project" value="TreeGrafter"/>
</dbReference>
<dbReference type="GO" id="GO:0050311">
    <property type="term" value="F:sulfite reductase (ferredoxin) activity"/>
    <property type="evidence" value="ECO:0007669"/>
    <property type="project" value="TreeGrafter"/>
</dbReference>
<evidence type="ECO:0000256" key="3">
    <source>
        <dbReference type="ARBA" id="ARBA00023004"/>
    </source>
</evidence>
<keyword evidence="1" id="KW-0004">4Fe-4S</keyword>
<dbReference type="InterPro" id="IPR045169">
    <property type="entry name" value="NO2/SO3_Rdtase_4Fe4S_prot"/>
</dbReference>
<evidence type="ECO:0000256" key="4">
    <source>
        <dbReference type="ARBA" id="ARBA00023014"/>
    </source>
</evidence>
<feature type="domain" description="4Fe-4S ferredoxin-type" evidence="5">
    <location>
        <begin position="86"/>
        <end position="115"/>
    </location>
</feature>
<dbReference type="Pfam" id="PF01077">
    <property type="entry name" value="NIR_SIR"/>
    <property type="match status" value="1"/>
</dbReference>
<dbReference type="EMBL" id="FUYA01000003">
    <property type="protein sequence ID" value="SKA69212.1"/>
    <property type="molecule type" value="Genomic_DNA"/>
</dbReference>
<sequence length="226" mass="24148">MTQVPGDGFFIEACRGAQSCPMQAVSAPELLENVQQVLAEAKIGERLRSMYGDAPLFHHMLKLSISYCPNGCSRPQIADIGLLGAASPVLTSSDCIQCASCHSSCREGALSIDTEGTVTNIDMERCVRCGACISACPSGAIQPGATGFRLQLGGKLGRHPRLALEVPFIFAAESIPDLLEHVISTIYSSLRPGERFADCVDRLGIDTISDGLKKFSCEIPSQSRKK</sequence>
<evidence type="ECO:0000256" key="2">
    <source>
        <dbReference type="ARBA" id="ARBA00022723"/>
    </source>
</evidence>
<dbReference type="Gene3D" id="3.30.413.10">
    <property type="entry name" value="Sulfite Reductase Hemoprotein, domain 1"/>
    <property type="match status" value="1"/>
</dbReference>
<keyword evidence="2" id="KW-0479">Metal-binding</keyword>
<keyword evidence="4" id="KW-0411">Iron-sulfur</keyword>
<dbReference type="PANTHER" id="PTHR11493:SF54">
    <property type="entry name" value="ANAEROBIC SULFITE REDUCTASE SUBUNIT C"/>
    <property type="match status" value="1"/>
</dbReference>
<dbReference type="InterPro" id="IPR006067">
    <property type="entry name" value="NO2/SO3_Rdtase_4Fe4S_dom"/>
</dbReference>
<evidence type="ECO:0000259" key="5">
    <source>
        <dbReference type="PROSITE" id="PS51379"/>
    </source>
</evidence>
<proteinExistence type="predicted"/>
<dbReference type="SUPFAM" id="SSF54862">
    <property type="entry name" value="4Fe-4S ferredoxins"/>
    <property type="match status" value="1"/>
</dbReference>
<protein>
    <submittedName>
        <fullName evidence="6">4Fe-4S binding domain-containing protein</fullName>
    </submittedName>
</protein>
<dbReference type="Gene3D" id="3.30.70.20">
    <property type="match status" value="1"/>
</dbReference>
<dbReference type="STRING" id="1121442.SAMN02745702_01066"/>
<feature type="domain" description="4Fe-4S ferredoxin-type" evidence="5">
    <location>
        <begin position="116"/>
        <end position="146"/>
    </location>
</feature>
<dbReference type="GO" id="GO:0051539">
    <property type="term" value="F:4 iron, 4 sulfur cluster binding"/>
    <property type="evidence" value="ECO:0007669"/>
    <property type="project" value="UniProtKB-KW"/>
</dbReference>
<evidence type="ECO:0000313" key="6">
    <source>
        <dbReference type="EMBL" id="SKA69212.1"/>
    </source>
</evidence>
<dbReference type="PROSITE" id="PS51379">
    <property type="entry name" value="4FE4S_FER_2"/>
    <property type="match status" value="2"/>
</dbReference>
<dbReference type="GO" id="GO:0020037">
    <property type="term" value="F:heme binding"/>
    <property type="evidence" value="ECO:0007669"/>
    <property type="project" value="InterPro"/>
</dbReference>
<dbReference type="GO" id="GO:0000103">
    <property type="term" value="P:sulfate assimilation"/>
    <property type="evidence" value="ECO:0007669"/>
    <property type="project" value="TreeGrafter"/>
</dbReference>
<dbReference type="InterPro" id="IPR045854">
    <property type="entry name" value="NO2/SO3_Rdtase_4Fe4S_sf"/>
</dbReference>
<gene>
    <name evidence="6" type="ORF">SAMN02745702_01066</name>
</gene>
<dbReference type="Proteomes" id="UP000189733">
    <property type="component" value="Unassembled WGS sequence"/>
</dbReference>
<dbReference type="InterPro" id="IPR017900">
    <property type="entry name" value="4Fe4S_Fe_S_CS"/>
</dbReference>
<dbReference type="GO" id="GO:0046872">
    <property type="term" value="F:metal ion binding"/>
    <property type="evidence" value="ECO:0007669"/>
    <property type="project" value="UniProtKB-KW"/>
</dbReference>
<evidence type="ECO:0000313" key="7">
    <source>
        <dbReference type="Proteomes" id="UP000189733"/>
    </source>
</evidence>
<keyword evidence="7" id="KW-1185">Reference proteome</keyword>
<evidence type="ECO:0000256" key="1">
    <source>
        <dbReference type="ARBA" id="ARBA00022485"/>
    </source>
</evidence>
<dbReference type="SUPFAM" id="SSF56014">
    <property type="entry name" value="Nitrite and sulphite reductase 4Fe-4S domain-like"/>
    <property type="match status" value="1"/>
</dbReference>
<dbReference type="PANTHER" id="PTHR11493">
    <property type="entry name" value="SULFITE REDUCTASE [NADPH] SUBUNIT BETA-RELATED"/>
    <property type="match status" value="1"/>
</dbReference>
<keyword evidence="3" id="KW-0408">Iron</keyword>
<dbReference type="InterPro" id="IPR017896">
    <property type="entry name" value="4Fe4S_Fe-S-bd"/>
</dbReference>
<dbReference type="GO" id="GO:0009337">
    <property type="term" value="C:sulfite reductase complex (NADPH)"/>
    <property type="evidence" value="ECO:0007669"/>
    <property type="project" value="TreeGrafter"/>
</dbReference>